<dbReference type="AlphaFoldDB" id="A0A5B7F3I9"/>
<evidence type="ECO:0000313" key="2">
    <source>
        <dbReference type="EMBL" id="MPC39809.1"/>
    </source>
</evidence>
<dbReference type="InterPro" id="IPR038717">
    <property type="entry name" value="Tc1-like_DDE_dom"/>
</dbReference>
<comment type="caution">
    <text evidence="2">The sequence shown here is derived from an EMBL/GenBank/DDBJ whole genome shotgun (WGS) entry which is preliminary data.</text>
</comment>
<keyword evidence="3" id="KW-1185">Reference proteome</keyword>
<evidence type="ECO:0000259" key="1">
    <source>
        <dbReference type="Pfam" id="PF13358"/>
    </source>
</evidence>
<dbReference type="InterPro" id="IPR036397">
    <property type="entry name" value="RNaseH_sf"/>
</dbReference>
<accession>A0A5B7F3I9</accession>
<name>A0A5B7F3I9_PORTR</name>
<reference evidence="2 3" key="1">
    <citation type="submission" date="2019-05" db="EMBL/GenBank/DDBJ databases">
        <title>Another draft genome of Portunus trituberculatus and its Hox gene families provides insights of decapod evolution.</title>
        <authorList>
            <person name="Jeong J.-H."/>
            <person name="Song I."/>
            <person name="Kim S."/>
            <person name="Choi T."/>
            <person name="Kim D."/>
            <person name="Ryu S."/>
            <person name="Kim W."/>
        </authorList>
    </citation>
    <scope>NUCLEOTIDE SEQUENCE [LARGE SCALE GENOMIC DNA]</scope>
    <source>
        <tissue evidence="2">Muscle</tissue>
    </source>
</reference>
<gene>
    <name evidence="2" type="ORF">E2C01_033358</name>
</gene>
<evidence type="ECO:0000313" key="3">
    <source>
        <dbReference type="Proteomes" id="UP000324222"/>
    </source>
</evidence>
<dbReference type="EMBL" id="VSRR010004485">
    <property type="protein sequence ID" value="MPC39809.1"/>
    <property type="molecule type" value="Genomic_DNA"/>
</dbReference>
<dbReference type="Pfam" id="PF13358">
    <property type="entry name" value="DDE_3"/>
    <property type="match status" value="1"/>
</dbReference>
<protein>
    <recommendedName>
        <fullName evidence="1">Tc1-like transposase DDE domain-containing protein</fullName>
    </recommendedName>
</protein>
<organism evidence="2 3">
    <name type="scientific">Portunus trituberculatus</name>
    <name type="common">Swimming crab</name>
    <name type="synonym">Neptunus trituberculatus</name>
    <dbReference type="NCBI Taxonomy" id="210409"/>
    <lineage>
        <taxon>Eukaryota</taxon>
        <taxon>Metazoa</taxon>
        <taxon>Ecdysozoa</taxon>
        <taxon>Arthropoda</taxon>
        <taxon>Crustacea</taxon>
        <taxon>Multicrustacea</taxon>
        <taxon>Malacostraca</taxon>
        <taxon>Eumalacostraca</taxon>
        <taxon>Eucarida</taxon>
        <taxon>Decapoda</taxon>
        <taxon>Pleocyemata</taxon>
        <taxon>Brachyura</taxon>
        <taxon>Eubrachyura</taxon>
        <taxon>Portunoidea</taxon>
        <taxon>Portunidae</taxon>
        <taxon>Portuninae</taxon>
        <taxon>Portunus</taxon>
    </lineage>
</organism>
<dbReference type="Gene3D" id="3.30.420.10">
    <property type="entry name" value="Ribonuclease H-like superfamily/Ribonuclease H"/>
    <property type="match status" value="1"/>
</dbReference>
<feature type="domain" description="Tc1-like transposase DDE" evidence="1">
    <location>
        <begin position="7"/>
        <end position="71"/>
    </location>
</feature>
<dbReference type="Proteomes" id="UP000324222">
    <property type="component" value="Unassembled WGS sequence"/>
</dbReference>
<dbReference type="GO" id="GO:0003676">
    <property type="term" value="F:nucleic acid binding"/>
    <property type="evidence" value="ECO:0007669"/>
    <property type="project" value="InterPro"/>
</dbReference>
<proteinExistence type="predicted"/>
<sequence length="182" mass="20756">MLRTITEPSRDIVVVCDNAPVHVDLERVVAEEEFSGVEIIRLSPYSPALNPIEECWSVMKATMKRDLSNTFKTMMNTTPVGMSQTEYRMQYLERCIDNAILTIPSELCLKTLNHVTIAPSEEAQPTLGPWTGFEPVRLETDPKARMVPPYHGDPKILLFFVPDISAKWYYQQTYKLHHGASK</sequence>